<gene>
    <name evidence="3" type="ORF">C3Y92_04960</name>
</gene>
<feature type="region of interest" description="Disordered" evidence="1">
    <location>
        <begin position="26"/>
        <end position="46"/>
    </location>
</feature>
<accession>A0A4P6HII9</accession>
<reference evidence="3 4" key="1">
    <citation type="submission" date="2018-02" db="EMBL/GenBank/DDBJ databases">
        <title>Genome sequence of Desulfovibrio carbinolicus DSM 3852.</title>
        <authorList>
            <person name="Wilbanks E."/>
            <person name="Skennerton C.T."/>
            <person name="Orphan V.J."/>
        </authorList>
    </citation>
    <scope>NUCLEOTIDE SEQUENCE [LARGE SCALE GENOMIC DNA]</scope>
    <source>
        <strain evidence="3 4">DSM 3852</strain>
    </source>
</reference>
<dbReference type="EMBL" id="CP026538">
    <property type="protein sequence ID" value="QAZ66625.1"/>
    <property type="molecule type" value="Genomic_DNA"/>
</dbReference>
<evidence type="ECO:0000256" key="2">
    <source>
        <dbReference type="SAM" id="Phobius"/>
    </source>
</evidence>
<dbReference type="Proteomes" id="UP000293296">
    <property type="component" value="Chromosome"/>
</dbReference>
<protein>
    <submittedName>
        <fullName evidence="3">Uncharacterized protein</fullName>
    </submittedName>
</protein>
<keyword evidence="2" id="KW-0812">Transmembrane</keyword>
<keyword evidence="2" id="KW-1133">Transmembrane helix</keyword>
<keyword evidence="2" id="KW-0472">Membrane</keyword>
<evidence type="ECO:0000256" key="1">
    <source>
        <dbReference type="SAM" id="MobiDB-lite"/>
    </source>
</evidence>
<name>A0A4P6HII9_9BACT</name>
<proteinExistence type="predicted"/>
<feature type="transmembrane region" description="Helical" evidence="2">
    <location>
        <begin position="53"/>
        <end position="73"/>
    </location>
</feature>
<dbReference type="AlphaFoldDB" id="A0A4P6HII9"/>
<evidence type="ECO:0000313" key="3">
    <source>
        <dbReference type="EMBL" id="QAZ66625.1"/>
    </source>
</evidence>
<dbReference type="KEGG" id="dcb:C3Y92_04960"/>
<sequence>MPGIRPIAAAPPVSCLCLRIRHDSCQEETMPPSPDSDPDQRPSAGVGLNEADVVMPLAAAICITIGWAVVMDYESVIQPLAASLPAMESRIRLMRLVMGLLTVGGLGLAFLAARDGRRRRQAEAQLHIAHAALARRMARRTDQLRTRTRALREARLRERLAETEAEAAYAAGQVEAAGAYLHGVGNAISAMDLELLRLSRALAAAPRLEAAFAAVAQGLRSGKADQAATDLESLRQTLLERAMPRLAAGIAAVAELKERMAADLERHRGEFERRDKREPYLQDVRLDEELAAILDRMPRAAGSDPVAREIVPGLRLRTRKQPFLAALAALVRQALDAAVGAVTVRLYPGSGDRAVLVVEGATLPGGDVGPVAAGINFLNENGGSVRQEPASANQPPRLVIEMAGQPTKAADPTSGLS</sequence>
<feature type="transmembrane region" description="Helical" evidence="2">
    <location>
        <begin position="93"/>
        <end position="113"/>
    </location>
</feature>
<keyword evidence="4" id="KW-1185">Reference proteome</keyword>
<evidence type="ECO:0000313" key="4">
    <source>
        <dbReference type="Proteomes" id="UP000293296"/>
    </source>
</evidence>
<dbReference type="OrthoDB" id="5448053at2"/>
<organism evidence="3 4">
    <name type="scientific">Solidesulfovibrio carbinolicus</name>
    <dbReference type="NCBI Taxonomy" id="296842"/>
    <lineage>
        <taxon>Bacteria</taxon>
        <taxon>Pseudomonadati</taxon>
        <taxon>Thermodesulfobacteriota</taxon>
        <taxon>Desulfovibrionia</taxon>
        <taxon>Desulfovibrionales</taxon>
        <taxon>Desulfovibrionaceae</taxon>
        <taxon>Solidesulfovibrio</taxon>
    </lineage>
</organism>